<dbReference type="PROSITE" id="PS00379">
    <property type="entry name" value="CDP_ALCOHOL_P_TRANSF"/>
    <property type="match status" value="1"/>
</dbReference>
<dbReference type="GeneID" id="41594817"/>
<evidence type="ECO:0000256" key="3">
    <source>
        <dbReference type="RuleBase" id="RU003750"/>
    </source>
</evidence>
<dbReference type="InterPro" id="IPR000462">
    <property type="entry name" value="CDP-OH_P_trans"/>
</dbReference>
<comment type="cofactor">
    <cofactor evidence="2">
        <name>Mn(2+)</name>
        <dbReference type="ChEBI" id="CHEBI:29035"/>
    </cofactor>
    <cofactor evidence="2">
        <name>Mg(2+)</name>
        <dbReference type="ChEBI" id="CHEBI:18420"/>
    </cofactor>
    <text evidence="2">Binds 2 Mg(2+) or Mn(2+) ions per subunit.</text>
</comment>
<organism evidence="4 5">
    <name type="scientific">Candidatus Nitrosocaldus cavascurensis</name>
    <dbReference type="NCBI Taxonomy" id="2058097"/>
    <lineage>
        <taxon>Archaea</taxon>
        <taxon>Nitrososphaerota</taxon>
        <taxon>Nitrososphaeria</taxon>
        <taxon>Candidatus Nitrosocaldales</taxon>
        <taxon>Candidatus Nitrosocaldaceae</taxon>
        <taxon>Candidatus Nitrosocaldus</taxon>
    </lineage>
</organism>
<dbReference type="GO" id="GO:0000287">
    <property type="term" value="F:magnesium ion binding"/>
    <property type="evidence" value="ECO:0007669"/>
    <property type="project" value="UniProtKB-UniRule"/>
</dbReference>
<dbReference type="GO" id="GO:0008654">
    <property type="term" value="P:phospholipid biosynthetic process"/>
    <property type="evidence" value="ECO:0007669"/>
    <property type="project" value="UniProtKB-UniRule"/>
</dbReference>
<comment type="catalytic activity">
    <reaction evidence="2">
        <text>CDP-2,3-bis-O-(phytanyl)-sn-glycerol + 1D-myo-inositol 3-phosphate = saturated 1-archaetidyl-1D-myo-inositol 3-phosphate + CMP + H(+)</text>
        <dbReference type="Rhea" id="RHEA:36823"/>
        <dbReference type="ChEBI" id="CHEBI:15378"/>
        <dbReference type="ChEBI" id="CHEBI:58401"/>
        <dbReference type="ChEBI" id="CHEBI:60377"/>
        <dbReference type="ChEBI" id="CHEBI:74004"/>
        <dbReference type="ChEBI" id="CHEBI:74006"/>
        <dbReference type="EC" id="2.7.8.39"/>
    </reaction>
</comment>
<feature type="binding site" evidence="2">
    <location>
        <position position="70"/>
    </location>
    <ligand>
        <name>Mg(2+)</name>
        <dbReference type="ChEBI" id="CHEBI:18420"/>
        <label>1</label>
    </ligand>
</feature>
<proteinExistence type="inferred from homology"/>
<dbReference type="HAMAP" id="MF_02242">
    <property type="entry name" value="AIP_synthase"/>
    <property type="match status" value="1"/>
</dbReference>
<dbReference type="Gene3D" id="1.20.120.1760">
    <property type="match status" value="1"/>
</dbReference>
<feature type="transmembrane region" description="Helical" evidence="2">
    <location>
        <begin position="21"/>
        <end position="48"/>
    </location>
</feature>
<dbReference type="InterPro" id="IPR048254">
    <property type="entry name" value="CDP_ALCOHOL_P_TRANSF_CS"/>
</dbReference>
<dbReference type="AlphaFoldDB" id="A0A2K5AQN0"/>
<reference evidence="5" key="1">
    <citation type="submission" date="2018-01" db="EMBL/GenBank/DDBJ databases">
        <authorList>
            <person name="Kerou L M."/>
        </authorList>
    </citation>
    <scope>NUCLEOTIDE SEQUENCE [LARGE SCALE GENOMIC DNA]</scope>
    <source>
        <strain evidence="5">SCU2</strain>
    </source>
</reference>
<dbReference type="Proteomes" id="UP000236248">
    <property type="component" value="Chromosome NCAV"/>
</dbReference>
<gene>
    <name evidence="4" type="ORF">NCAV_0754</name>
</gene>
<keyword evidence="2" id="KW-0812">Transmembrane</keyword>
<dbReference type="GO" id="GO:0016780">
    <property type="term" value="F:phosphotransferase activity, for other substituted phosphate groups"/>
    <property type="evidence" value="ECO:0007669"/>
    <property type="project" value="UniProtKB-UniRule"/>
</dbReference>
<feature type="binding site" evidence="2">
    <location>
        <position position="73"/>
    </location>
    <ligand>
        <name>Mg(2+)</name>
        <dbReference type="ChEBI" id="CHEBI:18420"/>
        <label>1</label>
    </ligand>
</feature>
<comment type="similarity">
    <text evidence="2 3">Belongs to the CDP-alcohol phosphatidyltransferase class-I family.</text>
</comment>
<keyword evidence="2" id="KW-0443">Lipid metabolism</keyword>
<keyword evidence="2" id="KW-1133">Transmembrane helix</keyword>
<keyword evidence="1 2" id="KW-0808">Transferase</keyword>
<comment type="pathway">
    <text evidence="2">Lipid metabolism; phospholipid metabolism.</text>
</comment>
<feature type="binding site" evidence="2">
    <location>
        <position position="70"/>
    </location>
    <ligand>
        <name>Mg(2+)</name>
        <dbReference type="ChEBI" id="CHEBI:18420"/>
        <label>2</label>
    </ligand>
</feature>
<sequence>MLLNKIRKDIEPMMNRIGVGFAATGLSPNALTLIGFALAVLAGFLYALQSMLEYAYLYAGIVLLISGFFDIVDGSVARVTGRVSRAGAFLDSTLDRVAEVAIYTGIVLSSKVNPALVILALALSLLVSYARARAEGVGVELKGIGVGERAERLLLLSTFSIASIIISMELMQYGLIIIVVLAAITFIHRVLAVLNAMAQGSSSHPQP</sequence>
<feature type="binding site" evidence="2">
    <location>
        <position position="91"/>
    </location>
    <ligand>
        <name>Mg(2+)</name>
        <dbReference type="ChEBI" id="CHEBI:18420"/>
        <label>1</label>
    </ligand>
</feature>
<keyword evidence="2" id="KW-1003">Cell membrane</keyword>
<evidence type="ECO:0000313" key="4">
    <source>
        <dbReference type="EMBL" id="SPC33935.1"/>
    </source>
</evidence>
<keyword evidence="2" id="KW-1208">Phospholipid metabolism</keyword>
<accession>A0A2K5AQN0</accession>
<dbReference type="GO" id="GO:0005886">
    <property type="term" value="C:plasma membrane"/>
    <property type="evidence" value="ECO:0007669"/>
    <property type="project" value="UniProtKB-SubCell"/>
</dbReference>
<keyword evidence="2" id="KW-0479">Metal-binding</keyword>
<protein>
    <recommendedName>
        <fullName evidence="2">Archaetidylinositol phosphate synthase</fullName>
        <shortName evidence="2">AIP synthase</shortName>
        <ecNumber evidence="2">2.7.8.39</ecNumber>
    </recommendedName>
</protein>
<keyword evidence="2" id="KW-0460">Magnesium</keyword>
<keyword evidence="5" id="KW-1185">Reference proteome</keyword>
<dbReference type="InterPro" id="IPR043130">
    <property type="entry name" value="CDP-OH_PTrfase_TM_dom"/>
</dbReference>
<name>A0A2K5AQN0_9ARCH</name>
<keyword evidence="2" id="KW-0444">Lipid biosynthesis</keyword>
<feature type="transmembrane region" description="Helical" evidence="2">
    <location>
        <begin position="54"/>
        <end position="72"/>
    </location>
</feature>
<evidence type="ECO:0000256" key="2">
    <source>
        <dbReference type="HAMAP-Rule" id="MF_02242"/>
    </source>
</evidence>
<feature type="binding site" evidence="2">
    <location>
        <position position="95"/>
    </location>
    <ligand>
        <name>Mg(2+)</name>
        <dbReference type="ChEBI" id="CHEBI:18420"/>
        <label>2</label>
    </ligand>
</feature>
<dbReference type="UniPathway" id="UPA00085"/>
<feature type="active site" description="Proton acceptor" evidence="2">
    <location>
        <position position="95"/>
    </location>
</feature>
<dbReference type="EMBL" id="LT981265">
    <property type="protein sequence ID" value="SPC33935.1"/>
    <property type="molecule type" value="Genomic_DNA"/>
</dbReference>
<dbReference type="RefSeq" id="WP_197706718.1">
    <property type="nucleotide sequence ID" value="NZ_LT981265.1"/>
</dbReference>
<keyword evidence="2" id="KW-0464">Manganese</keyword>
<feature type="transmembrane region" description="Helical" evidence="2">
    <location>
        <begin position="176"/>
        <end position="198"/>
    </location>
</feature>
<comment type="subcellular location">
    <subcellularLocation>
        <location evidence="2">Cell membrane</location>
        <topology evidence="2">Multi-pass membrane protein</topology>
    </subcellularLocation>
</comment>
<evidence type="ECO:0000256" key="1">
    <source>
        <dbReference type="ARBA" id="ARBA00022679"/>
    </source>
</evidence>
<feature type="binding site" evidence="2">
    <location>
        <position position="91"/>
    </location>
    <ligand>
        <name>Mg(2+)</name>
        <dbReference type="ChEBI" id="CHEBI:18420"/>
        <label>2</label>
    </ligand>
</feature>
<evidence type="ECO:0000313" key="5">
    <source>
        <dbReference type="Proteomes" id="UP000236248"/>
    </source>
</evidence>
<dbReference type="InterPro" id="IPR044270">
    <property type="entry name" value="AIP_synthase"/>
</dbReference>
<comment type="caution">
    <text evidence="2">Lacks conserved residue(s) required for the propagation of feature annotation.</text>
</comment>
<dbReference type="EC" id="2.7.8.39" evidence="2"/>
<comment type="function">
    <text evidence="2">Catalyzes the formation of archaetidylinositol phosphate (AIP) from CDP-archaeol (CDP-ArOH or CDP-2,3-bis-(O-phytanyl)-sn-glycerol) and 1L-myo-inositol 1-phosphate (IP or 1D-myo-inositol 3-phosphate). AIP is a precursor of archaetidyl-myo-inositol (AI), an ether-type inositol phospholipid ubiquitously distributed in archaea membranes and essential for glycolipid biosynthesis in archaea.</text>
</comment>
<keyword evidence="2" id="KW-0472">Membrane</keyword>
<dbReference type="Pfam" id="PF01066">
    <property type="entry name" value="CDP-OH_P_transf"/>
    <property type="match status" value="1"/>
</dbReference>
<dbReference type="KEGG" id="ncv:NCAV_0754"/>